<gene>
    <name evidence="3" type="primary">LOC102802489</name>
</gene>
<keyword evidence="2" id="KW-1185">Reference proteome</keyword>
<dbReference type="Gene3D" id="1.10.340.70">
    <property type="match status" value="1"/>
</dbReference>
<accession>A0ABM0LUD9</accession>
<evidence type="ECO:0000313" key="2">
    <source>
        <dbReference type="Proteomes" id="UP000694865"/>
    </source>
</evidence>
<evidence type="ECO:0000313" key="3">
    <source>
        <dbReference type="RefSeq" id="XP_006811380.1"/>
    </source>
</evidence>
<dbReference type="RefSeq" id="XP_006811380.1">
    <property type="nucleotide sequence ID" value="XM_006811317.1"/>
</dbReference>
<sequence>MKLSFTVLDVRCFLSTLEYPPSITDIGKKKALRKFCQSFKLEEDALYYVGPKKVERRRVLFTDEEKEQVFKECHDSPQGAHVGRKKTKHKIKTRYYWRGFDSDIDRWVEHLQRNSDIYEICDITDEDRERVHCTGGRKNDIYSRKAFYCNSSPQACHVPSSTRPFKVAPPPEHGVADTPVGSLQTVLAVGRSKDLFVTPWNAKLSSHITLLLAPGAWTRDALSIP</sequence>
<dbReference type="Pfam" id="PF17921">
    <property type="entry name" value="Integrase_H2C2"/>
    <property type="match status" value="1"/>
</dbReference>
<dbReference type="InterPro" id="IPR041588">
    <property type="entry name" value="Integrase_H2C2"/>
</dbReference>
<dbReference type="Proteomes" id="UP000694865">
    <property type="component" value="Unplaced"/>
</dbReference>
<protein>
    <submittedName>
        <fullName evidence="3">Uncharacterized protein LOC102802489</fullName>
    </submittedName>
</protein>
<proteinExistence type="predicted"/>
<evidence type="ECO:0000259" key="1">
    <source>
        <dbReference type="Pfam" id="PF17921"/>
    </source>
</evidence>
<dbReference type="GeneID" id="102802489"/>
<organism evidence="2 3">
    <name type="scientific">Saccoglossus kowalevskii</name>
    <name type="common">Acorn worm</name>
    <dbReference type="NCBI Taxonomy" id="10224"/>
    <lineage>
        <taxon>Eukaryota</taxon>
        <taxon>Metazoa</taxon>
        <taxon>Hemichordata</taxon>
        <taxon>Enteropneusta</taxon>
        <taxon>Harrimaniidae</taxon>
        <taxon>Saccoglossus</taxon>
    </lineage>
</organism>
<name>A0ABM0LUD9_SACKO</name>
<feature type="domain" description="Integrase zinc-binding" evidence="1">
    <location>
        <begin position="64"/>
        <end position="109"/>
    </location>
</feature>
<reference evidence="3" key="1">
    <citation type="submission" date="2025-08" db="UniProtKB">
        <authorList>
            <consortium name="RefSeq"/>
        </authorList>
    </citation>
    <scope>IDENTIFICATION</scope>
    <source>
        <tissue evidence="3">Testes</tissue>
    </source>
</reference>